<keyword evidence="2 6" id="KW-0418">Kinase</keyword>
<dbReference type="Pfam" id="PF07730">
    <property type="entry name" value="HisKA_3"/>
    <property type="match status" value="1"/>
</dbReference>
<sequence length="353" mass="37881">MALGGLVLLEAPASQGWIVVVALALLIGLHAGTVLQAVRRSGVAWWPVAGQLTVTAAAIVLLGSAWISVVSLMAVSLLLLAESRRSGPLWVAAVAGGPALVALTPWSEDDRIAVWAVCVPALVVAEYVVVCLAARAHFLALVRADEVCRAVEDERRRLNRDLHDLVGHRLAVLVLKIELVQRLVETGDPKAQLELDEALDLVRGVTAEVRSVAHGRSMVRLEAELSSARTILEASGARCVVEAACDEVPEEISWVLADVLREGVTNILRHASARACEIHVAECDDVIRMTLVNDRLRASGDGTGQGLRNLRERMAEIGGSLETHRTNDGLFLLRATVATKPRPKAFGQTHETP</sequence>
<dbReference type="InterPro" id="IPR050482">
    <property type="entry name" value="Sensor_HK_TwoCompSys"/>
</dbReference>
<organism evidence="6 7">
    <name type="scientific">Nonomuraea soli</name>
    <dbReference type="NCBI Taxonomy" id="1032476"/>
    <lineage>
        <taxon>Bacteria</taxon>
        <taxon>Bacillati</taxon>
        <taxon>Actinomycetota</taxon>
        <taxon>Actinomycetes</taxon>
        <taxon>Streptosporangiales</taxon>
        <taxon>Streptosporangiaceae</taxon>
        <taxon>Nonomuraea</taxon>
    </lineage>
</organism>
<evidence type="ECO:0000313" key="7">
    <source>
        <dbReference type="Proteomes" id="UP000530928"/>
    </source>
</evidence>
<dbReference type="CDD" id="cd16917">
    <property type="entry name" value="HATPase_UhpB-NarQ-NarX-like"/>
    <property type="match status" value="1"/>
</dbReference>
<feature type="domain" description="Signal transduction histidine kinase subgroup 3 dimerisation and phosphoacceptor" evidence="5">
    <location>
        <begin position="154"/>
        <end position="214"/>
    </location>
</feature>
<evidence type="ECO:0000313" key="6">
    <source>
        <dbReference type="EMBL" id="MBA2894892.1"/>
    </source>
</evidence>
<feature type="transmembrane region" description="Helical" evidence="4">
    <location>
        <begin position="112"/>
        <end position="134"/>
    </location>
</feature>
<gene>
    <name evidence="6" type="ORF">HNR30_006264</name>
</gene>
<keyword evidence="4" id="KW-0472">Membrane</keyword>
<evidence type="ECO:0000259" key="5">
    <source>
        <dbReference type="Pfam" id="PF07730"/>
    </source>
</evidence>
<feature type="transmembrane region" description="Helical" evidence="4">
    <location>
        <begin position="87"/>
        <end position="106"/>
    </location>
</feature>
<proteinExistence type="predicted"/>
<feature type="transmembrane region" description="Helical" evidence="4">
    <location>
        <begin position="58"/>
        <end position="80"/>
    </location>
</feature>
<name>A0A7W0HTF6_9ACTN</name>
<evidence type="ECO:0000256" key="4">
    <source>
        <dbReference type="SAM" id="Phobius"/>
    </source>
</evidence>
<dbReference type="AlphaFoldDB" id="A0A7W0HTF6"/>
<dbReference type="RefSeq" id="WP_181613603.1">
    <property type="nucleotide sequence ID" value="NZ_BAABAM010000004.1"/>
</dbReference>
<dbReference type="PANTHER" id="PTHR24421:SF63">
    <property type="entry name" value="SENSOR HISTIDINE KINASE DESK"/>
    <property type="match status" value="1"/>
</dbReference>
<evidence type="ECO:0000256" key="3">
    <source>
        <dbReference type="ARBA" id="ARBA00023012"/>
    </source>
</evidence>
<comment type="caution">
    <text evidence="6">The sequence shown here is derived from an EMBL/GenBank/DDBJ whole genome shotgun (WGS) entry which is preliminary data.</text>
</comment>
<dbReference type="GO" id="GO:0046983">
    <property type="term" value="F:protein dimerization activity"/>
    <property type="evidence" value="ECO:0007669"/>
    <property type="project" value="InterPro"/>
</dbReference>
<accession>A0A7W0HTF6</accession>
<dbReference type="InterPro" id="IPR011712">
    <property type="entry name" value="Sig_transdc_His_kin_sub3_dim/P"/>
</dbReference>
<dbReference type="Gene3D" id="3.30.565.10">
    <property type="entry name" value="Histidine kinase-like ATPase, C-terminal domain"/>
    <property type="match status" value="1"/>
</dbReference>
<evidence type="ECO:0000256" key="1">
    <source>
        <dbReference type="ARBA" id="ARBA00022679"/>
    </source>
</evidence>
<dbReference type="EC" id="2.7.13.3" evidence="6"/>
<dbReference type="Gene3D" id="1.20.5.1930">
    <property type="match status" value="1"/>
</dbReference>
<protein>
    <submittedName>
        <fullName evidence="6">Two-component system sensor histidine kinase DesK</fullName>
        <ecNumber evidence="6">2.7.13.3</ecNumber>
    </submittedName>
</protein>
<keyword evidence="4" id="KW-1133">Transmembrane helix</keyword>
<dbReference type="SUPFAM" id="SSF55874">
    <property type="entry name" value="ATPase domain of HSP90 chaperone/DNA topoisomerase II/histidine kinase"/>
    <property type="match status" value="1"/>
</dbReference>
<dbReference type="PANTHER" id="PTHR24421">
    <property type="entry name" value="NITRATE/NITRITE SENSOR PROTEIN NARX-RELATED"/>
    <property type="match status" value="1"/>
</dbReference>
<dbReference type="GO" id="GO:0000155">
    <property type="term" value="F:phosphorelay sensor kinase activity"/>
    <property type="evidence" value="ECO:0007669"/>
    <property type="project" value="InterPro"/>
</dbReference>
<keyword evidence="7" id="KW-1185">Reference proteome</keyword>
<keyword evidence="4" id="KW-0812">Transmembrane</keyword>
<reference evidence="6 7" key="1">
    <citation type="submission" date="2020-07" db="EMBL/GenBank/DDBJ databases">
        <title>Genomic Encyclopedia of Type Strains, Phase IV (KMG-IV): sequencing the most valuable type-strain genomes for metagenomic binning, comparative biology and taxonomic classification.</title>
        <authorList>
            <person name="Goeker M."/>
        </authorList>
    </citation>
    <scope>NUCLEOTIDE SEQUENCE [LARGE SCALE GENOMIC DNA]</scope>
    <source>
        <strain evidence="6 7">DSM 45533</strain>
    </source>
</reference>
<keyword evidence="3" id="KW-0902">Two-component regulatory system</keyword>
<dbReference type="Proteomes" id="UP000530928">
    <property type="component" value="Unassembled WGS sequence"/>
</dbReference>
<feature type="transmembrane region" description="Helical" evidence="4">
    <location>
        <begin position="16"/>
        <end position="38"/>
    </location>
</feature>
<dbReference type="InterPro" id="IPR036890">
    <property type="entry name" value="HATPase_C_sf"/>
</dbReference>
<evidence type="ECO:0000256" key="2">
    <source>
        <dbReference type="ARBA" id="ARBA00022777"/>
    </source>
</evidence>
<keyword evidence="1 6" id="KW-0808">Transferase</keyword>
<dbReference type="EMBL" id="JACDUR010000006">
    <property type="protein sequence ID" value="MBA2894892.1"/>
    <property type="molecule type" value="Genomic_DNA"/>
</dbReference>
<dbReference type="GO" id="GO:0016020">
    <property type="term" value="C:membrane"/>
    <property type="evidence" value="ECO:0007669"/>
    <property type="project" value="InterPro"/>
</dbReference>